<organism evidence="1 2">
    <name type="scientific">Rheinheimera phage vB_RspM_Barba1A</name>
    <dbReference type="NCBI Taxonomy" id="2565659"/>
    <lineage>
        <taxon>Viruses</taxon>
        <taxon>Duplodnaviria</taxon>
        <taxon>Heunggongvirae</taxon>
        <taxon>Uroviricota</taxon>
        <taxon>Caudoviricetes</taxon>
        <taxon>Barbavirus</taxon>
        <taxon>Barbavirus barba18A</taxon>
    </lineage>
</organism>
<evidence type="ECO:0000313" key="2">
    <source>
        <dbReference type="Proteomes" id="UP000304214"/>
    </source>
</evidence>
<dbReference type="PROSITE" id="PS51257">
    <property type="entry name" value="PROKAR_LIPOPROTEIN"/>
    <property type="match status" value="1"/>
</dbReference>
<name>A0A4P8MVW5_9CAUD</name>
<sequence length="116" mass="12842">MKNALKRLGRVLGIALAISVLISCKTTPEYVYIQPECSPAPRLVLPEIDSGKLYSALVLPHSLHPQDLSTLAPELLNGYDGEDLYYDLVNRDKLMTDMILENEAIIKSVCKKVDNG</sequence>
<reference evidence="1 2" key="1">
    <citation type="submission" date="2019-03" db="EMBL/GenBank/DDBJ databases">
        <title>Genomic and seasonal variations among aquatic phages infecting the Baltic Sea Gammaproteobacteria Rheinheimera sp. bal341.</title>
        <authorList>
            <person name="Nilsson E."/>
            <person name="Li K."/>
            <person name="Fridlund J."/>
            <person name="Sulcius S."/>
            <person name="Bunse C."/>
            <person name="Karlsson C.M.G."/>
            <person name="Lindh M."/>
            <person name="Lundin D."/>
            <person name="Pinhassi J."/>
            <person name="Holmfeldt K."/>
        </authorList>
    </citation>
    <scope>NUCLEOTIDE SEQUENCE [LARGE SCALE GENOMIC DNA]</scope>
</reference>
<evidence type="ECO:0000313" key="1">
    <source>
        <dbReference type="EMBL" id="QCQ57980.1"/>
    </source>
</evidence>
<dbReference type="EMBL" id="MK719701">
    <property type="protein sequence ID" value="QCQ57980.1"/>
    <property type="molecule type" value="Genomic_DNA"/>
</dbReference>
<gene>
    <name evidence="1" type="ORF">Barba1A_gp129</name>
</gene>
<proteinExistence type="predicted"/>
<protein>
    <submittedName>
        <fullName evidence="1">Uncharacterized protein</fullName>
    </submittedName>
</protein>
<dbReference type="Proteomes" id="UP000304214">
    <property type="component" value="Segment"/>
</dbReference>
<accession>A0A4P8MVW5</accession>